<dbReference type="EMBL" id="PDEQ01000001">
    <property type="protein sequence ID" value="PEN15098.1"/>
    <property type="molecule type" value="Genomic_DNA"/>
</dbReference>
<dbReference type="OrthoDB" id="9807233at2"/>
<dbReference type="InterPro" id="IPR009019">
    <property type="entry name" value="KH_sf_prok-type"/>
</dbReference>
<dbReference type="InterPro" id="IPR058582">
    <property type="entry name" value="KH_NusA_2nd"/>
</dbReference>
<feature type="compositionally biased region" description="Acidic residues" evidence="8">
    <location>
        <begin position="525"/>
        <end position="543"/>
    </location>
</feature>
<name>A0A2A8D381_9BACT</name>
<dbReference type="Pfam" id="PF08529">
    <property type="entry name" value="NusA_N"/>
    <property type="match status" value="1"/>
</dbReference>
<dbReference type="CDD" id="cd02134">
    <property type="entry name" value="KH-II_NusA_rpt1"/>
    <property type="match status" value="1"/>
</dbReference>
<dbReference type="SUPFAM" id="SSF69705">
    <property type="entry name" value="Transcription factor NusA, N-terminal domain"/>
    <property type="match status" value="1"/>
</dbReference>
<feature type="compositionally biased region" description="Acidic residues" evidence="8">
    <location>
        <begin position="580"/>
        <end position="592"/>
    </location>
</feature>
<dbReference type="RefSeq" id="WP_098073997.1">
    <property type="nucleotide sequence ID" value="NZ_PDEQ01000001.1"/>
</dbReference>
<feature type="domain" description="K Homology" evidence="9">
    <location>
        <begin position="233"/>
        <end position="296"/>
    </location>
</feature>
<feature type="region of interest" description="Disordered" evidence="8">
    <location>
        <begin position="429"/>
        <end position="626"/>
    </location>
</feature>
<comment type="similarity">
    <text evidence="7">Belongs to the NusA family.</text>
</comment>
<evidence type="ECO:0000313" key="11">
    <source>
        <dbReference type="Proteomes" id="UP000220102"/>
    </source>
</evidence>
<keyword evidence="2 7" id="KW-0963">Cytoplasm</keyword>
<evidence type="ECO:0000256" key="6">
    <source>
        <dbReference type="ARBA" id="ARBA00023163"/>
    </source>
</evidence>
<dbReference type="InterPro" id="IPR012340">
    <property type="entry name" value="NA-bd_OB-fold"/>
</dbReference>
<dbReference type="FunFam" id="3.30.300.20:FF:000002">
    <property type="entry name" value="Transcription termination/antitermination protein NusA"/>
    <property type="match status" value="1"/>
</dbReference>
<dbReference type="Gene3D" id="2.40.50.140">
    <property type="entry name" value="Nucleic acid-binding proteins"/>
    <property type="match status" value="1"/>
</dbReference>
<dbReference type="InterPro" id="IPR013735">
    <property type="entry name" value="TF_NusA_N"/>
</dbReference>
<dbReference type="Gene3D" id="3.30.300.20">
    <property type="match status" value="2"/>
</dbReference>
<dbReference type="SMART" id="SM00322">
    <property type="entry name" value="KH"/>
    <property type="match status" value="2"/>
</dbReference>
<keyword evidence="4 7" id="KW-0694">RNA-binding</keyword>
<dbReference type="PROSITE" id="PS50084">
    <property type="entry name" value="KH_TYPE_1"/>
    <property type="match status" value="1"/>
</dbReference>
<evidence type="ECO:0000256" key="1">
    <source>
        <dbReference type="ARBA" id="ARBA00022472"/>
    </source>
</evidence>
<keyword evidence="6 7" id="KW-0804">Transcription</keyword>
<feature type="compositionally biased region" description="Basic and acidic residues" evidence="8">
    <location>
        <begin position="439"/>
        <end position="448"/>
    </location>
</feature>
<dbReference type="HAMAP" id="MF_00945_B">
    <property type="entry name" value="NusA_B"/>
    <property type="match status" value="1"/>
</dbReference>
<sequence>MRSADLVSSFGEIARAKDIDRETLQIIVEDVIRAMIDKRYGSDEAFEIIFNPNQGDIQILHIQEIVEDYNLVDPVTQIEERHAKQLDEDFEEGDEVASELDISDFGRRAVLTARQTFRQRIRDIEKEKIYDEYSDLIGEIIVGEIYQVRRHEALLMHDGVEVVLPRNEQIPGDHYRKGNMLRTVVKEVRRDAGSDPQVVVSRTSPVFMERLFEIEVPEVYDGIVEIKKIARIPGDRAKVAVVSHDERVDPVGACVGVKGVRIHAVVRELSNENIDVMEWSENPSQMVARALSPANPVSVKLNDDADPPRARVEVAADEVSQAIGRRGVNIKLASQLTGYEIDVYREIPSDEEDIDIEEFGDELEQETIEKLKHIGCDTGKAVLELSADALGRRADLDRDTAQRVLDIISAEFEKGPGIVETIERGDFTIESLEDEDIGSDEREPRSEEDLVDAPESAAEESSGGPADRPPEDFAAEELAADMPTEEDAPAEDVGGPVADFGPDGPEAAEDAAVPEERTEMSAESPEADAVSEEAIAEETDEPEPTATAPGPDPETLSDESVPPTDEIDPTDSKDPQSPDLADDEVSDDEAEEAGAAPKMDAEEDSLTDTPDETVAGAVEEEPEAKE</sequence>
<dbReference type="InterPro" id="IPR010213">
    <property type="entry name" value="TF_NusA"/>
</dbReference>
<comment type="subunit">
    <text evidence="7">Monomer. Binds directly to the core enzyme of the DNA-dependent RNA polymerase and to nascent RNA.</text>
</comment>
<keyword evidence="3 7" id="KW-0889">Transcription antitermination</keyword>
<evidence type="ECO:0000256" key="4">
    <source>
        <dbReference type="ARBA" id="ARBA00022884"/>
    </source>
</evidence>
<dbReference type="SUPFAM" id="SSF50249">
    <property type="entry name" value="Nucleic acid-binding proteins"/>
    <property type="match status" value="1"/>
</dbReference>
<keyword evidence="5 7" id="KW-0805">Transcription regulation</keyword>
<dbReference type="PANTHER" id="PTHR22648:SF0">
    <property type="entry name" value="TRANSCRIPTION TERMINATION_ANTITERMINATION PROTEIN NUSA"/>
    <property type="match status" value="1"/>
</dbReference>
<dbReference type="SUPFAM" id="SSF54814">
    <property type="entry name" value="Prokaryotic type KH domain (KH-domain type II)"/>
    <property type="match status" value="2"/>
</dbReference>
<dbReference type="Proteomes" id="UP000220102">
    <property type="component" value="Unassembled WGS sequence"/>
</dbReference>
<evidence type="ECO:0000256" key="3">
    <source>
        <dbReference type="ARBA" id="ARBA00022814"/>
    </source>
</evidence>
<keyword evidence="1 7" id="KW-0806">Transcription termination</keyword>
<evidence type="ECO:0000256" key="5">
    <source>
        <dbReference type="ARBA" id="ARBA00023015"/>
    </source>
</evidence>
<dbReference type="InterPro" id="IPR025249">
    <property type="entry name" value="TF_NusA_KH_1st"/>
</dbReference>
<comment type="caution">
    <text evidence="10">The sequence shown here is derived from an EMBL/GenBank/DDBJ whole genome shotgun (WGS) entry which is preliminary data.</text>
</comment>
<gene>
    <name evidence="7" type="primary">nusA</name>
    <name evidence="10" type="ORF">CRI94_02080</name>
</gene>
<feature type="compositionally biased region" description="Acidic residues" evidence="8">
    <location>
        <begin position="601"/>
        <end position="611"/>
    </location>
</feature>
<dbReference type="CDD" id="cd22529">
    <property type="entry name" value="KH-II_NusA_rpt2"/>
    <property type="match status" value="1"/>
</dbReference>
<dbReference type="GO" id="GO:0003723">
    <property type="term" value="F:RNA binding"/>
    <property type="evidence" value="ECO:0007669"/>
    <property type="project" value="UniProtKB-UniRule"/>
</dbReference>
<comment type="function">
    <text evidence="7">Participates in both transcription termination and antitermination.</text>
</comment>
<evidence type="ECO:0000256" key="7">
    <source>
        <dbReference type="HAMAP-Rule" id="MF_00945"/>
    </source>
</evidence>
<accession>A0A2A8D381</accession>
<dbReference type="NCBIfam" id="TIGR01953">
    <property type="entry name" value="NusA"/>
    <property type="match status" value="1"/>
</dbReference>
<comment type="subcellular location">
    <subcellularLocation>
        <location evidence="7">Cytoplasm</location>
    </subcellularLocation>
</comment>
<protein>
    <recommendedName>
        <fullName evidence="7">Transcription termination/antitermination protein NusA</fullName>
    </recommendedName>
</protein>
<dbReference type="Pfam" id="PF26594">
    <property type="entry name" value="KH_NusA_2nd"/>
    <property type="match status" value="1"/>
</dbReference>
<dbReference type="GO" id="GO:0003700">
    <property type="term" value="F:DNA-binding transcription factor activity"/>
    <property type="evidence" value="ECO:0007669"/>
    <property type="project" value="InterPro"/>
</dbReference>
<dbReference type="InterPro" id="IPR030842">
    <property type="entry name" value="TF_NusA_bacterial"/>
</dbReference>
<dbReference type="PANTHER" id="PTHR22648">
    <property type="entry name" value="TRANSCRIPTION TERMINATION FACTOR NUSA"/>
    <property type="match status" value="1"/>
</dbReference>
<dbReference type="InterPro" id="IPR004087">
    <property type="entry name" value="KH_dom"/>
</dbReference>
<organism evidence="10 11">
    <name type="scientific">Longibacter salinarum</name>
    <dbReference type="NCBI Taxonomy" id="1850348"/>
    <lineage>
        <taxon>Bacteria</taxon>
        <taxon>Pseudomonadati</taxon>
        <taxon>Rhodothermota</taxon>
        <taxon>Rhodothermia</taxon>
        <taxon>Rhodothermales</taxon>
        <taxon>Salisaetaceae</taxon>
        <taxon>Longibacter</taxon>
    </lineage>
</organism>
<feature type="domain" description="K Homology" evidence="9">
    <location>
        <begin position="306"/>
        <end position="375"/>
    </location>
</feature>
<dbReference type="GO" id="GO:0006353">
    <property type="term" value="P:DNA-templated transcription termination"/>
    <property type="evidence" value="ECO:0007669"/>
    <property type="project" value="UniProtKB-UniRule"/>
</dbReference>
<dbReference type="InterPro" id="IPR036555">
    <property type="entry name" value="NusA_N_sf"/>
</dbReference>
<proteinExistence type="inferred from homology"/>
<evidence type="ECO:0000259" key="9">
    <source>
        <dbReference type="SMART" id="SM00322"/>
    </source>
</evidence>
<dbReference type="GO" id="GO:0005829">
    <property type="term" value="C:cytosol"/>
    <property type="evidence" value="ECO:0007669"/>
    <property type="project" value="TreeGrafter"/>
</dbReference>
<dbReference type="CDD" id="cd04455">
    <property type="entry name" value="S1_NusA"/>
    <property type="match status" value="1"/>
</dbReference>
<dbReference type="InterPro" id="IPR015946">
    <property type="entry name" value="KH_dom-like_a/b"/>
</dbReference>
<dbReference type="Gene3D" id="3.30.1480.10">
    <property type="entry name" value="NusA, N-terminal domain"/>
    <property type="match status" value="1"/>
</dbReference>
<evidence type="ECO:0000256" key="2">
    <source>
        <dbReference type="ARBA" id="ARBA00022490"/>
    </source>
</evidence>
<evidence type="ECO:0000256" key="8">
    <source>
        <dbReference type="SAM" id="MobiDB-lite"/>
    </source>
</evidence>
<feature type="compositionally biased region" description="Acidic residues" evidence="8">
    <location>
        <begin position="473"/>
        <end position="490"/>
    </location>
</feature>
<keyword evidence="11" id="KW-1185">Reference proteome</keyword>
<dbReference type="GO" id="GO:0031564">
    <property type="term" value="P:transcription antitermination"/>
    <property type="evidence" value="ECO:0007669"/>
    <property type="project" value="UniProtKB-UniRule"/>
</dbReference>
<dbReference type="Pfam" id="PF13184">
    <property type="entry name" value="KH_NusA_1st"/>
    <property type="match status" value="1"/>
</dbReference>
<evidence type="ECO:0000313" key="10">
    <source>
        <dbReference type="EMBL" id="PEN15098.1"/>
    </source>
</evidence>
<reference evidence="10 11" key="1">
    <citation type="submission" date="2017-10" db="EMBL/GenBank/DDBJ databases">
        <title>Draft genome of Longibacter Salinarum.</title>
        <authorList>
            <person name="Goh K.M."/>
            <person name="Shamsir M.S."/>
            <person name="Lim S.W."/>
        </authorList>
    </citation>
    <scope>NUCLEOTIDE SEQUENCE [LARGE SCALE GENOMIC DNA]</scope>
    <source>
        <strain evidence="10 11">KCTC 52045</strain>
    </source>
</reference>
<dbReference type="AlphaFoldDB" id="A0A2A8D381"/>